<keyword evidence="2" id="KW-0813">Transport</keyword>
<feature type="transmembrane region" description="Helical" evidence="7">
    <location>
        <begin position="347"/>
        <end position="364"/>
    </location>
</feature>
<dbReference type="Proteomes" id="UP000324022">
    <property type="component" value="Unassembled WGS sequence"/>
</dbReference>
<name>A0A5C3EBD1_9BASI</name>
<evidence type="ECO:0000256" key="6">
    <source>
        <dbReference type="SAM" id="MobiDB-lite"/>
    </source>
</evidence>
<feature type="transmembrane region" description="Helical" evidence="7">
    <location>
        <begin position="225"/>
        <end position="245"/>
    </location>
</feature>
<keyword evidence="3 7" id="KW-0812">Transmembrane</keyword>
<dbReference type="GO" id="GO:0016020">
    <property type="term" value="C:membrane"/>
    <property type="evidence" value="ECO:0007669"/>
    <property type="project" value="UniProtKB-SubCell"/>
</dbReference>
<dbReference type="PANTHER" id="PTHR43791">
    <property type="entry name" value="PERMEASE-RELATED"/>
    <property type="match status" value="1"/>
</dbReference>
<dbReference type="Gene3D" id="1.20.1250.20">
    <property type="entry name" value="MFS general substrate transporter like domains"/>
    <property type="match status" value="1"/>
</dbReference>
<feature type="transmembrane region" description="Helical" evidence="7">
    <location>
        <begin position="104"/>
        <end position="125"/>
    </location>
</feature>
<evidence type="ECO:0000256" key="4">
    <source>
        <dbReference type="ARBA" id="ARBA00022989"/>
    </source>
</evidence>
<evidence type="ECO:0000256" key="7">
    <source>
        <dbReference type="SAM" id="Phobius"/>
    </source>
</evidence>
<evidence type="ECO:0000256" key="1">
    <source>
        <dbReference type="ARBA" id="ARBA00004141"/>
    </source>
</evidence>
<keyword evidence="4 7" id="KW-1133">Transmembrane helix</keyword>
<feature type="transmembrane region" description="Helical" evidence="7">
    <location>
        <begin position="373"/>
        <end position="394"/>
    </location>
</feature>
<keyword evidence="5 7" id="KW-0472">Membrane</keyword>
<dbReference type="FunFam" id="1.20.1250.20:FF:000013">
    <property type="entry name" value="MFS general substrate transporter"/>
    <property type="match status" value="1"/>
</dbReference>
<dbReference type="FunFam" id="1.20.1250.20:FF:000018">
    <property type="entry name" value="MFS transporter permease"/>
    <property type="match status" value="1"/>
</dbReference>
<feature type="compositionally biased region" description="Basic and acidic residues" evidence="6">
    <location>
        <begin position="514"/>
        <end position="525"/>
    </location>
</feature>
<evidence type="ECO:0000256" key="3">
    <source>
        <dbReference type="ARBA" id="ARBA00022692"/>
    </source>
</evidence>
<dbReference type="SUPFAM" id="SSF103473">
    <property type="entry name" value="MFS general substrate transporter"/>
    <property type="match status" value="1"/>
</dbReference>
<feature type="transmembrane region" description="Helical" evidence="7">
    <location>
        <begin position="192"/>
        <end position="213"/>
    </location>
</feature>
<evidence type="ECO:0000256" key="2">
    <source>
        <dbReference type="ARBA" id="ARBA00022448"/>
    </source>
</evidence>
<reference evidence="8 9" key="1">
    <citation type="submission" date="2018-03" db="EMBL/GenBank/DDBJ databases">
        <authorList>
            <person name="Guldener U."/>
        </authorList>
    </citation>
    <scope>NUCLEOTIDE SEQUENCE [LARGE SCALE GENOMIC DNA]</scope>
    <source>
        <strain evidence="8 9">NBRC100155</strain>
    </source>
</reference>
<evidence type="ECO:0000313" key="8">
    <source>
        <dbReference type="EMBL" id="SPO26961.1"/>
    </source>
</evidence>
<dbReference type="GO" id="GO:0022857">
    <property type="term" value="F:transmembrane transporter activity"/>
    <property type="evidence" value="ECO:0007669"/>
    <property type="project" value="InterPro"/>
</dbReference>
<organism evidence="8 9">
    <name type="scientific">Ustilago trichophora</name>
    <dbReference type="NCBI Taxonomy" id="86804"/>
    <lineage>
        <taxon>Eukaryota</taxon>
        <taxon>Fungi</taxon>
        <taxon>Dikarya</taxon>
        <taxon>Basidiomycota</taxon>
        <taxon>Ustilaginomycotina</taxon>
        <taxon>Ustilaginomycetes</taxon>
        <taxon>Ustilaginales</taxon>
        <taxon>Ustilaginaceae</taxon>
        <taxon>Ustilago</taxon>
    </lineage>
</organism>
<dbReference type="PANTHER" id="PTHR43791:SF36">
    <property type="entry name" value="TRANSPORTER, PUTATIVE (AFU_ORTHOLOGUE AFUA_6G08340)-RELATED"/>
    <property type="match status" value="1"/>
</dbReference>
<feature type="transmembrane region" description="Helical" evidence="7">
    <location>
        <begin position="132"/>
        <end position="152"/>
    </location>
</feature>
<evidence type="ECO:0000313" key="9">
    <source>
        <dbReference type="Proteomes" id="UP000324022"/>
    </source>
</evidence>
<dbReference type="AlphaFoldDB" id="A0A5C3EBD1"/>
<feature type="transmembrane region" description="Helical" evidence="7">
    <location>
        <begin position="431"/>
        <end position="451"/>
    </location>
</feature>
<feature type="transmembrane region" description="Helical" evidence="7">
    <location>
        <begin position="463"/>
        <end position="485"/>
    </location>
</feature>
<dbReference type="InterPro" id="IPR011701">
    <property type="entry name" value="MFS"/>
</dbReference>
<keyword evidence="9" id="KW-1185">Reference proteome</keyword>
<feature type="transmembrane region" description="Helical" evidence="7">
    <location>
        <begin position="158"/>
        <end position="180"/>
    </location>
</feature>
<sequence length="556" mass="61776">MNEYLQVRTETDSDPNMTSVASLPCVDAYPPTTHNKDAQHTAYMSKLTKWWSDDEEAVLRRKLDVRLVTTSFFLFLCAILDRSNLGNAKVAGMERSLHMSDKQFQWLLTIFYIAYIIFQFSILAYKIVPPRVWLALCAVAWGITGICQAATTSWEGMMIARFCLGVSESGFGTGWALYLSFFYPKTEIGLRFAIYVSAGTLAAAVAGSMAYGIVHAHTSIESWRLLFLLEGIPTLIMAPIAYYVLPNSIQTASFLTAREKAIAEARLFRPPPPEAWNAVKPHTSLCSRAKEELRWPKIAALFTDPTTLISSILLFITHTGSATFPVYVPTLLSEMGYGGIRAQGLSAPPYLLACAITLLGCWLTDRYQVRGPVFAFFLCTGAVGYLMLACLRATAARYLAIWIIINGMFPALPVLYMWLMANQDSERKTGLGLVIFATVGQCGPLLPARLFPASDKPYYVKGTAISAALLFVGVLMSAGLSYRFWRINRRRDRQDAALDERGSVDGGEVAGEVSRARKDDEENNKAVDNTTLSEADRRKIDVLLRGDESPYFRYTI</sequence>
<feature type="transmembrane region" description="Helical" evidence="7">
    <location>
        <begin position="400"/>
        <end position="419"/>
    </location>
</feature>
<feature type="region of interest" description="Disordered" evidence="6">
    <location>
        <begin position="497"/>
        <end position="525"/>
    </location>
</feature>
<proteinExistence type="predicted"/>
<dbReference type="InterPro" id="IPR036259">
    <property type="entry name" value="MFS_trans_sf"/>
</dbReference>
<feature type="transmembrane region" description="Helical" evidence="7">
    <location>
        <begin position="298"/>
        <end position="327"/>
    </location>
</feature>
<comment type="subcellular location">
    <subcellularLocation>
        <location evidence="1">Membrane</location>
        <topology evidence="1">Multi-pass membrane protein</topology>
    </subcellularLocation>
</comment>
<dbReference type="OrthoDB" id="2985014at2759"/>
<gene>
    <name evidence="8" type="ORF">UTRI_10428_B</name>
</gene>
<protein>
    <submittedName>
        <fullName evidence="8">Related to nicotinamide mononucleotide permease</fullName>
    </submittedName>
</protein>
<feature type="transmembrane region" description="Helical" evidence="7">
    <location>
        <begin position="65"/>
        <end position="84"/>
    </location>
</feature>
<dbReference type="EMBL" id="OOIN01000016">
    <property type="protein sequence ID" value="SPO26961.1"/>
    <property type="molecule type" value="Genomic_DNA"/>
</dbReference>
<dbReference type="Pfam" id="PF07690">
    <property type="entry name" value="MFS_1"/>
    <property type="match status" value="1"/>
</dbReference>
<evidence type="ECO:0000256" key="5">
    <source>
        <dbReference type="ARBA" id="ARBA00023136"/>
    </source>
</evidence>
<accession>A0A5C3EBD1</accession>